<reference evidence="17 19" key="1">
    <citation type="submission" date="2020-12" db="EMBL/GenBank/DDBJ databases">
        <title>strain FJAT-54423T represents a novel species of the genus Brevibacillus.</title>
        <authorList>
            <person name="Tang R."/>
        </authorList>
    </citation>
    <scope>NUCLEOTIDE SEQUENCE [LARGE SCALE GENOMIC DNA]</scope>
    <source>
        <strain evidence="17 19">FJAT-54423</strain>
    </source>
</reference>
<dbReference type="InterPro" id="IPR003661">
    <property type="entry name" value="HisK_dim/P_dom"/>
</dbReference>
<dbReference type="CDD" id="cd00082">
    <property type="entry name" value="HisKA"/>
    <property type="match status" value="1"/>
</dbReference>
<evidence type="ECO:0000256" key="6">
    <source>
        <dbReference type="ARBA" id="ARBA00022679"/>
    </source>
</evidence>
<evidence type="ECO:0000256" key="4">
    <source>
        <dbReference type="ARBA" id="ARBA00022475"/>
    </source>
</evidence>
<dbReference type="NCBIfam" id="NF008468">
    <property type="entry name" value="PRK11360.1"/>
    <property type="match status" value="1"/>
</dbReference>
<dbReference type="Gene3D" id="3.30.450.20">
    <property type="entry name" value="PAS domain"/>
    <property type="match status" value="1"/>
</dbReference>
<keyword evidence="10" id="KW-0902">Two-component regulatory system</keyword>
<dbReference type="InterPro" id="IPR036097">
    <property type="entry name" value="HisK_dim/P_sf"/>
</dbReference>
<dbReference type="EMBL" id="CP066308">
    <property type="protein sequence ID" value="QQE73894.1"/>
    <property type="molecule type" value="Genomic_DNA"/>
</dbReference>
<evidence type="ECO:0000256" key="10">
    <source>
        <dbReference type="ARBA" id="ARBA00023012"/>
    </source>
</evidence>
<feature type="domain" description="Histidine kinase" evidence="14">
    <location>
        <begin position="397"/>
        <end position="603"/>
    </location>
</feature>
<evidence type="ECO:0000256" key="13">
    <source>
        <dbReference type="SAM" id="Phobius"/>
    </source>
</evidence>
<feature type="transmembrane region" description="Helical" evidence="13">
    <location>
        <begin position="6"/>
        <end position="30"/>
    </location>
</feature>
<dbReference type="InterPro" id="IPR000014">
    <property type="entry name" value="PAS"/>
</dbReference>
<comment type="subcellular location">
    <subcellularLocation>
        <location evidence="2">Cell membrane</location>
        <topology evidence="2">Multi-pass membrane protein</topology>
    </subcellularLocation>
</comment>
<evidence type="ECO:0000256" key="3">
    <source>
        <dbReference type="ARBA" id="ARBA00012438"/>
    </source>
</evidence>
<keyword evidence="6 17" id="KW-0808">Transferase</keyword>
<dbReference type="CDD" id="cd00130">
    <property type="entry name" value="PAS"/>
    <property type="match status" value="1"/>
</dbReference>
<dbReference type="Gene3D" id="3.30.565.10">
    <property type="entry name" value="Histidine kinase-like ATPase, C-terminal domain"/>
    <property type="match status" value="1"/>
</dbReference>
<dbReference type="AlphaFoldDB" id="A0A7T5EJR0"/>
<evidence type="ECO:0000256" key="2">
    <source>
        <dbReference type="ARBA" id="ARBA00004651"/>
    </source>
</evidence>
<dbReference type="PROSITE" id="PS50885">
    <property type="entry name" value="HAMP"/>
    <property type="match status" value="1"/>
</dbReference>
<dbReference type="SUPFAM" id="SSF47384">
    <property type="entry name" value="Homodimeric domain of signal transducing histidine kinase"/>
    <property type="match status" value="1"/>
</dbReference>
<evidence type="ECO:0000256" key="12">
    <source>
        <dbReference type="SAM" id="Coils"/>
    </source>
</evidence>
<proteinExistence type="predicted"/>
<dbReference type="GO" id="GO:0000155">
    <property type="term" value="F:phosphorelay sensor kinase activity"/>
    <property type="evidence" value="ECO:0007669"/>
    <property type="project" value="InterPro"/>
</dbReference>
<dbReference type="Proteomes" id="UP000595847">
    <property type="component" value="Chromosome"/>
</dbReference>
<reference evidence="18" key="2">
    <citation type="submission" date="2021-04" db="EMBL/GenBank/DDBJ databases">
        <title>Brevibacillus composti FJAT-54423, complete genome.</title>
        <authorList>
            <person name="Tang R."/>
        </authorList>
    </citation>
    <scope>NUCLEOTIDE SEQUENCE</scope>
    <source>
        <strain evidence="18">FJAT-54424</strain>
    </source>
</reference>
<dbReference type="PROSITE" id="PS50109">
    <property type="entry name" value="HIS_KIN"/>
    <property type="match status" value="1"/>
</dbReference>
<evidence type="ECO:0000256" key="7">
    <source>
        <dbReference type="ARBA" id="ARBA00022741"/>
    </source>
</evidence>
<keyword evidence="8 17" id="KW-0418">Kinase</keyword>
<dbReference type="InterPro" id="IPR013767">
    <property type="entry name" value="PAS_fold"/>
</dbReference>
<feature type="coiled-coil region" evidence="12">
    <location>
        <begin position="31"/>
        <end position="58"/>
    </location>
</feature>
<dbReference type="InterPro" id="IPR003594">
    <property type="entry name" value="HATPase_dom"/>
</dbReference>
<dbReference type="Pfam" id="PF02518">
    <property type="entry name" value="HATPase_c"/>
    <property type="match status" value="1"/>
</dbReference>
<evidence type="ECO:0000256" key="1">
    <source>
        <dbReference type="ARBA" id="ARBA00000085"/>
    </source>
</evidence>
<sequence>MRSYVYRIRFILSVIAVTVLPIIVTGIVLLKAAEQALLEEKEKKLVAITRQMDLALLKDFDTILREQGLQNAPRLQKIEGLNGSLEQLTDQIAQAHPGIGVGYYSKELDAILTYGPSREMAQHVGTPIAPNHPGRQVMSQAKSDVVIGPQVRGDIMNAMSPIERNGEVIGYAWANELMESIDIQLAGMRQGIYSIVGIGCVVAAVASGLMVHRLEIILIEIKEGLRRISLDLSARMKPREGEPGEIVEAINKMASDLQASRSHTETIIHSMESGVIALDHSGCITAWNEAASRITGIGLEQAMGRDYRELFKGEAALLKALSDALTMGKTTKDEEWSPHSPKGPRLYVKIGTFIWRSPMNEVLGAIIVMDDRTEWKRMENSLAQAKRLAVIGELAASIAHEVRNPLTSIKAFAQIIEEDLPADHDSREYTGIIVGEVERLNRFADELLLFSSPNEEKHVSAQIGEVLDQTLLLVERTAVRQGVRLEKVYRDHLAYVLASPKLLKQVFLNILINALQAMQEGGKLLVETSVEDSCVYISITNEGSSIAEEHLLAVFEPFFTTKQSGTGLGLAISQRIVQAYGGYITARNVEMGVQFTVVLPAQKEEGRA</sequence>
<dbReference type="GO" id="GO:0005886">
    <property type="term" value="C:plasma membrane"/>
    <property type="evidence" value="ECO:0007669"/>
    <property type="project" value="UniProtKB-SubCell"/>
</dbReference>
<dbReference type="PRINTS" id="PR00344">
    <property type="entry name" value="BCTRLSENSOR"/>
</dbReference>
<dbReference type="InterPro" id="IPR036890">
    <property type="entry name" value="HATPase_C_sf"/>
</dbReference>
<comment type="catalytic activity">
    <reaction evidence="1">
        <text>ATP + protein L-histidine = ADP + protein N-phospho-L-histidine.</text>
        <dbReference type="EC" id="2.7.13.3"/>
    </reaction>
</comment>
<dbReference type="SMART" id="SM00091">
    <property type="entry name" value="PAS"/>
    <property type="match status" value="1"/>
</dbReference>
<dbReference type="InterPro" id="IPR035965">
    <property type="entry name" value="PAS-like_dom_sf"/>
</dbReference>
<accession>A0A7T5EJR0</accession>
<dbReference type="InterPro" id="IPR004358">
    <property type="entry name" value="Sig_transdc_His_kin-like_C"/>
</dbReference>
<feature type="domain" description="PAS" evidence="15">
    <location>
        <begin position="260"/>
        <end position="314"/>
    </location>
</feature>
<dbReference type="PANTHER" id="PTHR43065">
    <property type="entry name" value="SENSOR HISTIDINE KINASE"/>
    <property type="match status" value="1"/>
</dbReference>
<evidence type="ECO:0000259" key="16">
    <source>
        <dbReference type="PROSITE" id="PS50885"/>
    </source>
</evidence>
<keyword evidence="5" id="KW-0597">Phosphoprotein</keyword>
<evidence type="ECO:0000313" key="19">
    <source>
        <dbReference type="Proteomes" id="UP000595847"/>
    </source>
</evidence>
<evidence type="ECO:0000256" key="9">
    <source>
        <dbReference type="ARBA" id="ARBA00022840"/>
    </source>
</evidence>
<dbReference type="Pfam" id="PF00989">
    <property type="entry name" value="PAS"/>
    <property type="match status" value="1"/>
</dbReference>
<dbReference type="InterPro" id="IPR005467">
    <property type="entry name" value="His_kinase_dom"/>
</dbReference>
<gene>
    <name evidence="17" type="primary">atoS</name>
    <name evidence="17" type="ORF">JD108_18845</name>
    <name evidence="18" type="ORF">KDJ56_18785</name>
</gene>
<organism evidence="17 19">
    <name type="scientific">Brevibacillus composti</name>
    <dbReference type="NCBI Taxonomy" id="2796470"/>
    <lineage>
        <taxon>Bacteria</taxon>
        <taxon>Bacillati</taxon>
        <taxon>Bacillota</taxon>
        <taxon>Bacilli</taxon>
        <taxon>Bacillales</taxon>
        <taxon>Paenibacillaceae</taxon>
        <taxon>Brevibacillus</taxon>
    </lineage>
</organism>
<evidence type="ECO:0000313" key="17">
    <source>
        <dbReference type="EMBL" id="QQE73894.1"/>
    </source>
</evidence>
<dbReference type="EMBL" id="CP073708">
    <property type="protein sequence ID" value="QUO40979.1"/>
    <property type="molecule type" value="Genomic_DNA"/>
</dbReference>
<dbReference type="SMART" id="SM00387">
    <property type="entry name" value="HATPase_c"/>
    <property type="match status" value="1"/>
</dbReference>
<dbReference type="SUPFAM" id="SSF55874">
    <property type="entry name" value="ATPase domain of HSP90 chaperone/DNA topoisomerase II/histidine kinase"/>
    <property type="match status" value="1"/>
</dbReference>
<dbReference type="GO" id="GO:0006355">
    <property type="term" value="P:regulation of DNA-templated transcription"/>
    <property type="evidence" value="ECO:0007669"/>
    <property type="project" value="InterPro"/>
</dbReference>
<name>A0A7T5EJR0_9BACL</name>
<dbReference type="EC" id="2.7.13.3" evidence="3"/>
<dbReference type="SMART" id="SM00388">
    <property type="entry name" value="HisKA"/>
    <property type="match status" value="1"/>
</dbReference>
<dbReference type="Gene3D" id="1.10.287.130">
    <property type="match status" value="1"/>
</dbReference>
<dbReference type="RefSeq" id="WP_198827491.1">
    <property type="nucleotide sequence ID" value="NZ_CP066308.1"/>
</dbReference>
<evidence type="ECO:0000259" key="15">
    <source>
        <dbReference type="PROSITE" id="PS50112"/>
    </source>
</evidence>
<keyword evidence="20" id="KW-1185">Reference proteome</keyword>
<keyword evidence="12" id="KW-0175">Coiled coil</keyword>
<keyword evidence="9" id="KW-0067">ATP-binding</keyword>
<keyword evidence="4" id="KW-1003">Cell membrane</keyword>
<dbReference type="GO" id="GO:0005524">
    <property type="term" value="F:ATP binding"/>
    <property type="evidence" value="ECO:0007669"/>
    <property type="project" value="UniProtKB-KW"/>
</dbReference>
<dbReference type="InterPro" id="IPR003660">
    <property type="entry name" value="HAMP_dom"/>
</dbReference>
<dbReference type="KEGG" id="bcop:JD108_18845"/>
<protein>
    <recommendedName>
        <fullName evidence="3">histidine kinase</fullName>
        <ecNumber evidence="3">2.7.13.3</ecNumber>
    </recommendedName>
</protein>
<feature type="domain" description="HAMP" evidence="16">
    <location>
        <begin position="212"/>
        <end position="262"/>
    </location>
</feature>
<evidence type="ECO:0000313" key="18">
    <source>
        <dbReference type="EMBL" id="QUO40979.1"/>
    </source>
</evidence>
<dbReference type="NCBIfam" id="TIGR00229">
    <property type="entry name" value="sensory_box"/>
    <property type="match status" value="1"/>
</dbReference>
<keyword evidence="13" id="KW-1133">Transmembrane helix</keyword>
<evidence type="ECO:0000259" key="14">
    <source>
        <dbReference type="PROSITE" id="PS50109"/>
    </source>
</evidence>
<keyword evidence="7" id="KW-0547">Nucleotide-binding</keyword>
<keyword evidence="11 13" id="KW-0472">Membrane</keyword>
<dbReference type="SUPFAM" id="SSF55785">
    <property type="entry name" value="PYP-like sensor domain (PAS domain)"/>
    <property type="match status" value="1"/>
</dbReference>
<dbReference type="PANTHER" id="PTHR43065:SF10">
    <property type="entry name" value="PEROXIDE STRESS-ACTIVATED HISTIDINE KINASE MAK3"/>
    <property type="match status" value="1"/>
</dbReference>
<dbReference type="Pfam" id="PF00512">
    <property type="entry name" value="HisKA"/>
    <property type="match status" value="1"/>
</dbReference>
<evidence type="ECO:0000256" key="8">
    <source>
        <dbReference type="ARBA" id="ARBA00022777"/>
    </source>
</evidence>
<evidence type="ECO:0000313" key="20">
    <source>
        <dbReference type="Proteomes" id="UP000677234"/>
    </source>
</evidence>
<dbReference type="PROSITE" id="PS50112">
    <property type="entry name" value="PAS"/>
    <property type="match status" value="1"/>
</dbReference>
<dbReference type="Proteomes" id="UP000677234">
    <property type="component" value="Chromosome"/>
</dbReference>
<evidence type="ECO:0000256" key="5">
    <source>
        <dbReference type="ARBA" id="ARBA00022553"/>
    </source>
</evidence>
<evidence type="ECO:0000256" key="11">
    <source>
        <dbReference type="ARBA" id="ARBA00023136"/>
    </source>
</evidence>
<keyword evidence="13" id="KW-0812">Transmembrane</keyword>